<keyword evidence="6" id="KW-0812">Transmembrane</keyword>
<accession>A0A3S3NLQ2</accession>
<dbReference type="Gene3D" id="1.10.510.10">
    <property type="entry name" value="Transferase(Phosphotransferase) domain 1"/>
    <property type="match status" value="1"/>
</dbReference>
<evidence type="ECO:0000256" key="9">
    <source>
        <dbReference type="ARBA" id="ARBA00022777"/>
    </source>
</evidence>
<evidence type="ECO:0000256" key="8">
    <source>
        <dbReference type="ARBA" id="ARBA00022741"/>
    </source>
</evidence>
<dbReference type="Pfam" id="PF00069">
    <property type="entry name" value="Pkinase"/>
    <property type="match status" value="1"/>
</dbReference>
<keyword evidence="11" id="KW-1133">Transmembrane helix</keyword>
<dbReference type="GO" id="GO:0016020">
    <property type="term" value="C:membrane"/>
    <property type="evidence" value="ECO:0007669"/>
    <property type="project" value="UniProtKB-SubCell"/>
</dbReference>
<evidence type="ECO:0000313" key="16">
    <source>
        <dbReference type="EMBL" id="RWR97623.1"/>
    </source>
</evidence>
<dbReference type="GO" id="GO:0005524">
    <property type="term" value="F:ATP binding"/>
    <property type="evidence" value="ECO:0007669"/>
    <property type="project" value="UniProtKB-KW"/>
</dbReference>
<evidence type="ECO:0000256" key="6">
    <source>
        <dbReference type="ARBA" id="ARBA00022692"/>
    </source>
</evidence>
<dbReference type="Proteomes" id="UP000283530">
    <property type="component" value="Unassembled WGS sequence"/>
</dbReference>
<keyword evidence="16" id="KW-0675">Receptor</keyword>
<keyword evidence="17" id="KW-1185">Reference proteome</keyword>
<name>A0A3S3NLQ2_9MAGN</name>
<evidence type="ECO:0000256" key="11">
    <source>
        <dbReference type="ARBA" id="ARBA00022989"/>
    </source>
</evidence>
<keyword evidence="4" id="KW-0433">Leucine-rich repeat</keyword>
<keyword evidence="12" id="KW-0472">Membrane</keyword>
<protein>
    <recommendedName>
        <fullName evidence="2">non-specific serine/threonine protein kinase</fullName>
        <ecNumber evidence="2">2.7.11.1</ecNumber>
    </recommendedName>
</protein>
<reference evidence="16 17" key="1">
    <citation type="journal article" date="2019" name="Nat. Plants">
        <title>Stout camphor tree genome fills gaps in understanding of flowering plant genome evolution.</title>
        <authorList>
            <person name="Chaw S.M."/>
            <person name="Liu Y.C."/>
            <person name="Wu Y.W."/>
            <person name="Wang H.Y."/>
            <person name="Lin C.I."/>
            <person name="Wu C.S."/>
            <person name="Ke H.M."/>
            <person name="Chang L.Y."/>
            <person name="Hsu C.Y."/>
            <person name="Yang H.T."/>
            <person name="Sudianto E."/>
            <person name="Hsu M.H."/>
            <person name="Wu K.P."/>
            <person name="Wang L.N."/>
            <person name="Leebens-Mack J.H."/>
            <person name="Tsai I.J."/>
        </authorList>
    </citation>
    <scope>NUCLEOTIDE SEQUENCE [LARGE SCALE GENOMIC DNA]</scope>
    <source>
        <strain evidence="17">cv. Chaw 1501</strain>
        <tissue evidence="16">Young leaves</tissue>
    </source>
</reference>
<evidence type="ECO:0000256" key="12">
    <source>
        <dbReference type="ARBA" id="ARBA00023136"/>
    </source>
</evidence>
<dbReference type="OrthoDB" id="676979at2759"/>
<evidence type="ECO:0000313" key="17">
    <source>
        <dbReference type="Proteomes" id="UP000283530"/>
    </source>
</evidence>
<feature type="domain" description="Protein kinase" evidence="15">
    <location>
        <begin position="1"/>
        <end position="298"/>
    </location>
</feature>
<dbReference type="InterPro" id="IPR051420">
    <property type="entry name" value="Ser_Thr_Kinases_DiverseReg"/>
</dbReference>
<keyword evidence="10" id="KW-0067">ATP-binding</keyword>
<evidence type="ECO:0000256" key="10">
    <source>
        <dbReference type="ARBA" id="ARBA00022840"/>
    </source>
</evidence>
<dbReference type="InterPro" id="IPR011009">
    <property type="entry name" value="Kinase-like_dom_sf"/>
</dbReference>
<proteinExistence type="predicted"/>
<evidence type="ECO:0000256" key="1">
    <source>
        <dbReference type="ARBA" id="ARBA00004370"/>
    </source>
</evidence>
<evidence type="ECO:0000256" key="14">
    <source>
        <dbReference type="ARBA" id="ARBA00048679"/>
    </source>
</evidence>
<dbReference type="STRING" id="337451.A0A3S3NLQ2"/>
<dbReference type="GO" id="GO:0004674">
    <property type="term" value="F:protein serine/threonine kinase activity"/>
    <property type="evidence" value="ECO:0007669"/>
    <property type="project" value="UniProtKB-KW"/>
</dbReference>
<evidence type="ECO:0000256" key="2">
    <source>
        <dbReference type="ARBA" id="ARBA00012513"/>
    </source>
</evidence>
<dbReference type="InterPro" id="IPR000719">
    <property type="entry name" value="Prot_kinase_dom"/>
</dbReference>
<evidence type="ECO:0000256" key="3">
    <source>
        <dbReference type="ARBA" id="ARBA00022527"/>
    </source>
</evidence>
<dbReference type="InterPro" id="IPR001611">
    <property type="entry name" value="Leu-rich_rpt"/>
</dbReference>
<dbReference type="EMBL" id="QPKB01000014">
    <property type="protein sequence ID" value="RWR97623.1"/>
    <property type="molecule type" value="Genomic_DNA"/>
</dbReference>
<keyword evidence="7" id="KW-0677">Repeat</keyword>
<comment type="catalytic activity">
    <reaction evidence="13">
        <text>L-threonyl-[protein] + ATP = O-phospho-L-threonyl-[protein] + ADP + H(+)</text>
        <dbReference type="Rhea" id="RHEA:46608"/>
        <dbReference type="Rhea" id="RHEA-COMP:11060"/>
        <dbReference type="Rhea" id="RHEA-COMP:11605"/>
        <dbReference type="ChEBI" id="CHEBI:15378"/>
        <dbReference type="ChEBI" id="CHEBI:30013"/>
        <dbReference type="ChEBI" id="CHEBI:30616"/>
        <dbReference type="ChEBI" id="CHEBI:61977"/>
        <dbReference type="ChEBI" id="CHEBI:456216"/>
        <dbReference type="EC" id="2.7.11.1"/>
    </reaction>
</comment>
<evidence type="ECO:0000256" key="13">
    <source>
        <dbReference type="ARBA" id="ARBA00047899"/>
    </source>
</evidence>
<dbReference type="AlphaFoldDB" id="A0A3S3NLQ2"/>
<comment type="caution">
    <text evidence="16">The sequence shown here is derived from an EMBL/GenBank/DDBJ whole genome shotgun (WGS) entry which is preliminary data.</text>
</comment>
<keyword evidence="5" id="KW-0808">Transferase</keyword>
<evidence type="ECO:0000256" key="5">
    <source>
        <dbReference type="ARBA" id="ARBA00022679"/>
    </source>
</evidence>
<organism evidence="16 17">
    <name type="scientific">Cinnamomum micranthum f. kanehirae</name>
    <dbReference type="NCBI Taxonomy" id="337451"/>
    <lineage>
        <taxon>Eukaryota</taxon>
        <taxon>Viridiplantae</taxon>
        <taxon>Streptophyta</taxon>
        <taxon>Embryophyta</taxon>
        <taxon>Tracheophyta</taxon>
        <taxon>Spermatophyta</taxon>
        <taxon>Magnoliopsida</taxon>
        <taxon>Magnoliidae</taxon>
        <taxon>Laurales</taxon>
        <taxon>Lauraceae</taxon>
        <taxon>Cinnamomum</taxon>
    </lineage>
</organism>
<comment type="subcellular location">
    <subcellularLocation>
        <location evidence="1">Membrane</location>
    </subcellularLocation>
</comment>
<dbReference type="PANTHER" id="PTHR48005">
    <property type="entry name" value="LEUCINE RICH REPEAT KINASE 2"/>
    <property type="match status" value="1"/>
</dbReference>
<comment type="catalytic activity">
    <reaction evidence="14">
        <text>L-seryl-[protein] + ATP = O-phospho-L-seryl-[protein] + ADP + H(+)</text>
        <dbReference type="Rhea" id="RHEA:17989"/>
        <dbReference type="Rhea" id="RHEA-COMP:9863"/>
        <dbReference type="Rhea" id="RHEA-COMP:11604"/>
        <dbReference type="ChEBI" id="CHEBI:15378"/>
        <dbReference type="ChEBI" id="CHEBI:29999"/>
        <dbReference type="ChEBI" id="CHEBI:30616"/>
        <dbReference type="ChEBI" id="CHEBI:83421"/>
        <dbReference type="ChEBI" id="CHEBI:456216"/>
        <dbReference type="EC" id="2.7.11.1"/>
    </reaction>
</comment>
<evidence type="ECO:0000259" key="15">
    <source>
        <dbReference type="PROSITE" id="PS50011"/>
    </source>
</evidence>
<evidence type="ECO:0000256" key="7">
    <source>
        <dbReference type="ARBA" id="ARBA00022737"/>
    </source>
</evidence>
<dbReference type="Gene3D" id="3.80.10.10">
    <property type="entry name" value="Ribonuclease Inhibitor"/>
    <property type="match status" value="1"/>
</dbReference>
<keyword evidence="8" id="KW-0547">Nucleotide-binding</keyword>
<gene>
    <name evidence="16" type="ORF">CKAN_02706700</name>
</gene>
<dbReference type="PANTHER" id="PTHR48005:SF13">
    <property type="entry name" value="SERINE_THREONINE-PROTEIN KINASE DDB_G0278509-RELATED"/>
    <property type="match status" value="1"/>
</dbReference>
<dbReference type="Pfam" id="PF00560">
    <property type="entry name" value="LRR_1"/>
    <property type="match status" value="1"/>
</dbReference>
<dbReference type="PROSITE" id="PS50011">
    <property type="entry name" value="PROTEIN_KINASE_DOM"/>
    <property type="match status" value="1"/>
</dbReference>
<sequence>MSCKKLKLSSNGKAFSWSLLTANGSPCNWTGITRDGVKMVAKIDLLDCNLGGHLPQICEGGSLIRVTAWDNHFTGPVPQELGQLSNLELLDLSANNLIGPIPEKIEECTKLMSLKLNRNNLNGSIPFHVGNLGNHGAILNLGQKSVHRRNTNSAREVKQAHISDFGTARLLKPDSSNWSTLAGTCGSIAPEFAYMMKFTEKCDIYGFGVISLEVIMENILVRSSHPYQHQRQRCILLKDILDQQLPPPADGEMKEVVLTIAFALACLSSDPQAWPTMCHVSQKLSVSSELLLQPHNTFSFCQLMDLKIQLDG</sequence>
<keyword evidence="3" id="KW-0723">Serine/threonine-protein kinase</keyword>
<evidence type="ECO:0000256" key="4">
    <source>
        <dbReference type="ARBA" id="ARBA00022614"/>
    </source>
</evidence>
<dbReference type="InterPro" id="IPR032675">
    <property type="entry name" value="LRR_dom_sf"/>
</dbReference>
<dbReference type="EC" id="2.7.11.1" evidence="2"/>
<dbReference type="SUPFAM" id="SSF56112">
    <property type="entry name" value="Protein kinase-like (PK-like)"/>
    <property type="match status" value="1"/>
</dbReference>
<keyword evidence="9 16" id="KW-0418">Kinase</keyword>
<dbReference type="SUPFAM" id="SSF52058">
    <property type="entry name" value="L domain-like"/>
    <property type="match status" value="1"/>
</dbReference>
<dbReference type="FunFam" id="3.80.10.10:FF:000383">
    <property type="entry name" value="Leucine-rich repeat receptor protein kinase EMS1"/>
    <property type="match status" value="1"/>
</dbReference>